<dbReference type="Proteomes" id="UP001172155">
    <property type="component" value="Unassembled WGS sequence"/>
</dbReference>
<evidence type="ECO:0000256" key="1">
    <source>
        <dbReference type="SAM" id="MobiDB-lite"/>
    </source>
</evidence>
<dbReference type="AlphaFoldDB" id="A0AA40K9E7"/>
<gene>
    <name evidence="2" type="ORF">B0T18DRAFT_408634</name>
</gene>
<dbReference type="Gene3D" id="3.30.710.10">
    <property type="entry name" value="Potassium Channel Kv1.1, Chain A"/>
    <property type="match status" value="1"/>
</dbReference>
<accession>A0AA40K9E7</accession>
<proteinExistence type="predicted"/>
<evidence type="ECO:0008006" key="4">
    <source>
        <dbReference type="Google" id="ProtNLM"/>
    </source>
</evidence>
<feature type="compositionally biased region" description="Basic residues" evidence="1">
    <location>
        <begin position="67"/>
        <end position="79"/>
    </location>
</feature>
<keyword evidence="3" id="KW-1185">Reference proteome</keyword>
<name>A0AA40K9E7_9PEZI</name>
<protein>
    <recommendedName>
        <fullName evidence="4">BTB domain-containing protein</fullName>
    </recommendedName>
</protein>
<dbReference type="CDD" id="cd18186">
    <property type="entry name" value="BTB_POZ_ZBTB_KLHL-like"/>
    <property type="match status" value="1"/>
</dbReference>
<dbReference type="InterPro" id="IPR011333">
    <property type="entry name" value="SKP1/BTB/POZ_sf"/>
</dbReference>
<feature type="compositionally biased region" description="Low complexity" evidence="1">
    <location>
        <begin position="86"/>
        <end position="95"/>
    </location>
</feature>
<evidence type="ECO:0000313" key="2">
    <source>
        <dbReference type="EMBL" id="KAK0750317.1"/>
    </source>
</evidence>
<sequence>MFEESKTGVVEIRSFGPEAVDWVIRYINTGTCDIPSLRPAVKTNFITCYEVYTVADFFALDSLTTPRPRHPQRRVRRPPRPPSATLRPLPAQVPRRPAPPIPGPLARRLLRGRPPCVPGHARFGHGHHAHPHRRHQLYPPRFFFFLQNAEFNAFLDSPAAPAFALDMFRIMRGAGDFVAALPETICTLCRNKPGRSDKAYYTHVAPERLRLAAACSTCAVKRHLGNCTGNWLGKREERGGRLVCVCHD</sequence>
<evidence type="ECO:0000313" key="3">
    <source>
        <dbReference type="Proteomes" id="UP001172155"/>
    </source>
</evidence>
<feature type="region of interest" description="Disordered" evidence="1">
    <location>
        <begin position="65"/>
        <end position="103"/>
    </location>
</feature>
<comment type="caution">
    <text evidence="2">The sequence shown here is derived from an EMBL/GenBank/DDBJ whole genome shotgun (WGS) entry which is preliminary data.</text>
</comment>
<reference evidence="2" key="1">
    <citation type="submission" date="2023-06" db="EMBL/GenBank/DDBJ databases">
        <title>Genome-scale phylogeny and comparative genomics of the fungal order Sordariales.</title>
        <authorList>
            <consortium name="Lawrence Berkeley National Laboratory"/>
            <person name="Hensen N."/>
            <person name="Bonometti L."/>
            <person name="Westerberg I."/>
            <person name="Brannstrom I.O."/>
            <person name="Guillou S."/>
            <person name="Cros-Aarteil S."/>
            <person name="Calhoun S."/>
            <person name="Haridas S."/>
            <person name="Kuo A."/>
            <person name="Mondo S."/>
            <person name="Pangilinan J."/>
            <person name="Riley R."/>
            <person name="LaButti K."/>
            <person name="Andreopoulos B."/>
            <person name="Lipzen A."/>
            <person name="Chen C."/>
            <person name="Yanf M."/>
            <person name="Daum C."/>
            <person name="Ng V."/>
            <person name="Clum A."/>
            <person name="Steindorff A."/>
            <person name="Ohm R."/>
            <person name="Martin F."/>
            <person name="Silar P."/>
            <person name="Natvig D."/>
            <person name="Lalanne C."/>
            <person name="Gautier V."/>
            <person name="Ament-velasquez S.L."/>
            <person name="Kruys A."/>
            <person name="Hutchinson M.I."/>
            <person name="Powell A.J."/>
            <person name="Barry K."/>
            <person name="Miller A.N."/>
            <person name="Grigoriev I.V."/>
            <person name="Debuchy R."/>
            <person name="Gladieux P."/>
            <person name="Thoren M.H."/>
            <person name="Johannesson H."/>
        </authorList>
    </citation>
    <scope>NUCLEOTIDE SEQUENCE</scope>
    <source>
        <strain evidence="2">SMH3187-1</strain>
    </source>
</reference>
<dbReference type="EMBL" id="JAUKUD010000003">
    <property type="protein sequence ID" value="KAK0750317.1"/>
    <property type="molecule type" value="Genomic_DNA"/>
</dbReference>
<organism evidence="2 3">
    <name type="scientific">Schizothecium vesticola</name>
    <dbReference type="NCBI Taxonomy" id="314040"/>
    <lineage>
        <taxon>Eukaryota</taxon>
        <taxon>Fungi</taxon>
        <taxon>Dikarya</taxon>
        <taxon>Ascomycota</taxon>
        <taxon>Pezizomycotina</taxon>
        <taxon>Sordariomycetes</taxon>
        <taxon>Sordariomycetidae</taxon>
        <taxon>Sordariales</taxon>
        <taxon>Schizotheciaceae</taxon>
        <taxon>Schizothecium</taxon>
    </lineage>
</organism>